<dbReference type="EMBL" id="JBBYHU010000006">
    <property type="protein sequence ID" value="MEL1240339.1"/>
    <property type="molecule type" value="Genomic_DNA"/>
</dbReference>
<dbReference type="InterPro" id="IPR013783">
    <property type="entry name" value="Ig-like_fold"/>
</dbReference>
<dbReference type="InterPro" id="IPR000601">
    <property type="entry name" value="PKD_dom"/>
</dbReference>
<reference evidence="3 4" key="1">
    <citation type="submission" date="2024-04" db="EMBL/GenBank/DDBJ databases">
        <title>Flavobacterium sp. DGU99 16S ribosomal RNA gene Genome sequencing and assembly.</title>
        <authorList>
            <person name="Park S."/>
        </authorList>
    </citation>
    <scope>NUCLEOTIDE SEQUENCE [LARGE SCALE GENOMIC DNA]</scope>
    <source>
        <strain evidence="3 4">DGU99</strain>
    </source>
</reference>
<dbReference type="SUPFAM" id="SSF49785">
    <property type="entry name" value="Galactose-binding domain-like"/>
    <property type="match status" value="1"/>
</dbReference>
<evidence type="ECO:0000313" key="3">
    <source>
        <dbReference type="EMBL" id="MEL1240339.1"/>
    </source>
</evidence>
<protein>
    <submittedName>
        <fullName evidence="3">PKD domain-containing protein</fullName>
    </submittedName>
</protein>
<evidence type="ECO:0000259" key="2">
    <source>
        <dbReference type="Pfam" id="PF00801"/>
    </source>
</evidence>
<gene>
    <name evidence="3" type="ORF">AAEO59_04695</name>
</gene>
<dbReference type="SUPFAM" id="SSF49299">
    <property type="entry name" value="PKD domain"/>
    <property type="match status" value="1"/>
</dbReference>
<dbReference type="Proteomes" id="UP001398556">
    <property type="component" value="Unassembled WGS sequence"/>
</dbReference>
<feature type="domain" description="PKD" evidence="2">
    <location>
        <begin position="46"/>
        <end position="104"/>
    </location>
</feature>
<sequence>MILKKLTKCKMHYFFALLFASVTLLSCEGETKDELVLFEPGTINPTASKTAILNHQTIDFSSNATKVQSLSWKFPGGTPSTSSSEDVTVQYNSGGTFVATLEVKHIDNTIEIQTFSITVSAPPIPPMPTITGLGIYTERTTTESNPGLAPTNNGNCEVTEVDINTHHGNKTLFYHYVPTSLTSGFGLSHMDLSTKPFNVSAYSYLNISLKSSTSRNVRVRLNTNSGNYWVVLKPSAPLYGMLWDGVWHELKIPFSALLKDGIGAALSATPAALQSVNQFTMRTDDGDYSTTANSWDFYVDDIYLTTN</sequence>
<dbReference type="CDD" id="cd00146">
    <property type="entry name" value="PKD"/>
    <property type="match status" value="1"/>
</dbReference>
<comment type="caution">
    <text evidence="3">The sequence shown here is derived from an EMBL/GenBank/DDBJ whole genome shotgun (WGS) entry which is preliminary data.</text>
</comment>
<keyword evidence="1" id="KW-0732">Signal</keyword>
<feature type="chain" id="PRO_5045649141" evidence="1">
    <location>
        <begin position="27"/>
        <end position="307"/>
    </location>
</feature>
<dbReference type="Gene3D" id="2.60.40.10">
    <property type="entry name" value="Immunoglobulins"/>
    <property type="match status" value="1"/>
</dbReference>
<name>A0ABU9HKB2_9FLAO</name>
<dbReference type="RefSeq" id="WP_341699584.1">
    <property type="nucleotide sequence ID" value="NZ_JBBYHU010000006.1"/>
</dbReference>
<evidence type="ECO:0000256" key="1">
    <source>
        <dbReference type="SAM" id="SignalP"/>
    </source>
</evidence>
<proteinExistence type="predicted"/>
<accession>A0ABU9HKB2</accession>
<dbReference type="Gene3D" id="2.60.120.430">
    <property type="entry name" value="Galactose-binding lectin"/>
    <property type="match status" value="1"/>
</dbReference>
<dbReference type="InterPro" id="IPR035986">
    <property type="entry name" value="PKD_dom_sf"/>
</dbReference>
<dbReference type="PROSITE" id="PS51257">
    <property type="entry name" value="PROKAR_LIPOPROTEIN"/>
    <property type="match status" value="1"/>
</dbReference>
<evidence type="ECO:0000313" key="4">
    <source>
        <dbReference type="Proteomes" id="UP001398556"/>
    </source>
</evidence>
<organism evidence="3 4">
    <name type="scientific">Flavobacterium flavipallidum</name>
    <dbReference type="NCBI Taxonomy" id="3139140"/>
    <lineage>
        <taxon>Bacteria</taxon>
        <taxon>Pseudomonadati</taxon>
        <taxon>Bacteroidota</taxon>
        <taxon>Flavobacteriia</taxon>
        <taxon>Flavobacteriales</taxon>
        <taxon>Flavobacteriaceae</taxon>
        <taxon>Flavobacterium</taxon>
    </lineage>
</organism>
<dbReference type="Pfam" id="PF00801">
    <property type="entry name" value="PKD"/>
    <property type="match status" value="1"/>
</dbReference>
<feature type="signal peptide" evidence="1">
    <location>
        <begin position="1"/>
        <end position="26"/>
    </location>
</feature>
<keyword evidence="4" id="KW-1185">Reference proteome</keyword>
<dbReference type="InterPro" id="IPR008979">
    <property type="entry name" value="Galactose-bd-like_sf"/>
</dbReference>